<dbReference type="PRINTS" id="PR00081">
    <property type="entry name" value="GDHRDH"/>
</dbReference>
<keyword evidence="6" id="KW-1185">Reference proteome</keyword>
<proteinExistence type="inferred from homology"/>
<dbReference type="PANTHER" id="PTHR43639:SF1">
    <property type="entry name" value="SHORT-CHAIN DEHYDROGENASE_REDUCTASE FAMILY PROTEIN"/>
    <property type="match status" value="1"/>
</dbReference>
<dbReference type="CDD" id="cd05233">
    <property type="entry name" value="SDR_c"/>
    <property type="match status" value="1"/>
</dbReference>
<dbReference type="Pfam" id="PF13561">
    <property type="entry name" value="adh_short_C2"/>
    <property type="match status" value="1"/>
</dbReference>
<evidence type="ECO:0000256" key="3">
    <source>
        <dbReference type="SAM" id="Coils"/>
    </source>
</evidence>
<dbReference type="eggNOG" id="COG1028">
    <property type="taxonomic scope" value="Bacteria"/>
</dbReference>
<dbReference type="AlphaFoldDB" id="L0F950"/>
<dbReference type="Gene3D" id="3.40.50.720">
    <property type="entry name" value="NAD(P)-binding Rossmann-like Domain"/>
    <property type="match status" value="1"/>
</dbReference>
<protein>
    <recommendedName>
        <fullName evidence="4">Ketoreductase domain-containing protein</fullName>
    </recommendedName>
</protein>
<evidence type="ECO:0000313" key="5">
    <source>
        <dbReference type="EMBL" id="AGA69732.1"/>
    </source>
</evidence>
<comment type="similarity">
    <text evidence="1">Belongs to the short-chain dehydrogenases/reductases (SDR) family.</text>
</comment>
<reference evidence="6" key="1">
    <citation type="submission" date="2012-02" db="EMBL/GenBank/DDBJ databases">
        <title>Complete sequence of Desulfitobacterium dichloroeliminans LMG P-21439.</title>
        <authorList>
            <person name="Lucas S."/>
            <person name="Han J."/>
            <person name="Lapidus A."/>
            <person name="Cheng J.-F."/>
            <person name="Goodwin L."/>
            <person name="Pitluck S."/>
            <person name="Peters L."/>
            <person name="Ovchinnikova G."/>
            <person name="Teshima H."/>
            <person name="Detter J.C."/>
            <person name="Han C."/>
            <person name="Tapia R."/>
            <person name="Land M."/>
            <person name="Hauser L."/>
            <person name="Kyrpides N."/>
            <person name="Ivanova N."/>
            <person name="Pagani I."/>
            <person name="Kruse T."/>
            <person name="de Vos W.M."/>
            <person name="Boon N."/>
            <person name="Smidt H."/>
            <person name="Woyke T."/>
        </authorList>
    </citation>
    <scope>NUCLEOTIDE SEQUENCE [LARGE SCALE GENOMIC DNA]</scope>
    <source>
        <strain evidence="6">LMG P-21439 / DCA1</strain>
    </source>
</reference>
<dbReference type="FunFam" id="3.40.50.720:FF:000084">
    <property type="entry name" value="Short-chain dehydrogenase reductase"/>
    <property type="match status" value="1"/>
</dbReference>
<keyword evidence="3" id="KW-0175">Coiled coil</keyword>
<gene>
    <name evidence="5" type="ordered locus">Desdi_2306</name>
</gene>
<dbReference type="GO" id="GO:0008206">
    <property type="term" value="P:bile acid metabolic process"/>
    <property type="evidence" value="ECO:0007669"/>
    <property type="project" value="UniProtKB-ARBA"/>
</dbReference>
<evidence type="ECO:0000256" key="2">
    <source>
        <dbReference type="ARBA" id="ARBA00023002"/>
    </source>
</evidence>
<dbReference type="InterPro" id="IPR002347">
    <property type="entry name" value="SDR_fam"/>
</dbReference>
<feature type="domain" description="Ketoreductase" evidence="4">
    <location>
        <begin position="6"/>
        <end position="192"/>
    </location>
</feature>
<dbReference type="PANTHER" id="PTHR43639">
    <property type="entry name" value="OXIDOREDUCTASE, SHORT-CHAIN DEHYDROGENASE/REDUCTASE FAMILY (AFU_ORTHOLOGUE AFUA_5G02870)"/>
    <property type="match status" value="1"/>
</dbReference>
<feature type="coiled-coil region" evidence="3">
    <location>
        <begin position="33"/>
        <end position="63"/>
    </location>
</feature>
<dbReference type="HOGENOM" id="CLU_010194_1_3_9"/>
<dbReference type="KEGG" id="ddl:Desdi_2306"/>
<keyword evidence="2" id="KW-0560">Oxidoreductase</keyword>
<dbReference type="SMART" id="SM00822">
    <property type="entry name" value="PKS_KR"/>
    <property type="match status" value="1"/>
</dbReference>
<dbReference type="SUPFAM" id="SSF51735">
    <property type="entry name" value="NAD(P)-binding Rossmann-fold domains"/>
    <property type="match status" value="1"/>
</dbReference>
<dbReference type="GO" id="GO:0016491">
    <property type="term" value="F:oxidoreductase activity"/>
    <property type="evidence" value="ECO:0007669"/>
    <property type="project" value="UniProtKB-KW"/>
</dbReference>
<evidence type="ECO:0000313" key="6">
    <source>
        <dbReference type="Proteomes" id="UP000010797"/>
    </source>
</evidence>
<dbReference type="STRING" id="871963.Desdi_2306"/>
<evidence type="ECO:0000256" key="1">
    <source>
        <dbReference type="ARBA" id="ARBA00006484"/>
    </source>
</evidence>
<organism evidence="5 6">
    <name type="scientific">Desulfitobacterium dichloroeliminans (strain LMG P-21439 / DCA1)</name>
    <dbReference type="NCBI Taxonomy" id="871963"/>
    <lineage>
        <taxon>Bacteria</taxon>
        <taxon>Bacillati</taxon>
        <taxon>Bacillota</taxon>
        <taxon>Clostridia</taxon>
        <taxon>Eubacteriales</taxon>
        <taxon>Desulfitobacteriaceae</taxon>
        <taxon>Desulfitobacterium</taxon>
    </lineage>
</organism>
<dbReference type="InterPro" id="IPR036291">
    <property type="entry name" value="NAD(P)-bd_dom_sf"/>
</dbReference>
<dbReference type="PRINTS" id="PR00080">
    <property type="entry name" value="SDRFAMILY"/>
</dbReference>
<accession>L0F950</accession>
<dbReference type="EMBL" id="CP003344">
    <property type="protein sequence ID" value="AGA69732.1"/>
    <property type="molecule type" value="Genomic_DNA"/>
</dbReference>
<dbReference type="InterPro" id="IPR057326">
    <property type="entry name" value="KR_dom"/>
</dbReference>
<sequence>MMLQDKTALITGGATGIGRAIALKLAQAGVRIAINYSRSLEDAEKTRDEIKELNVSCRIYRANIAKDQEVREMVKQVVEDFGQLDILVNSAGMTYFVQHADLEGMKDEYWDDIFNVNVKGVFNVCRAAAEALKMQKGCIVNITSIAGLTGLGSSIAYCASKAAEISVTKSLARVLAPEVRVNSVAPGVVLTRWIKGNEDHITRMAEGTPLQRVCTPEDVAEVAYSLVAQAGFVTGQTWVVDGGNFI</sequence>
<dbReference type="Proteomes" id="UP000010797">
    <property type="component" value="Chromosome"/>
</dbReference>
<evidence type="ECO:0000259" key="4">
    <source>
        <dbReference type="SMART" id="SM00822"/>
    </source>
</evidence>
<name>L0F950_DESDL</name>